<dbReference type="AlphaFoldDB" id="A0A655VMH8"/>
<name>A0A655VMH8_VIBCL</name>
<sequence>MPRPSQTRPVAFFLANCLRAYPAQSEIPTCYQTAAFSTPRLGTQAAIRSLQSAPKWSAAKTAGYAPALAQ</sequence>
<gene>
    <name evidence="1" type="ORF">ERS013201_00742</name>
</gene>
<evidence type="ECO:0000313" key="1">
    <source>
        <dbReference type="EMBL" id="CSB70628.1"/>
    </source>
</evidence>
<proteinExistence type="predicted"/>
<organism evidence="1 2">
    <name type="scientific">Vibrio cholerae</name>
    <dbReference type="NCBI Taxonomy" id="666"/>
    <lineage>
        <taxon>Bacteria</taxon>
        <taxon>Pseudomonadati</taxon>
        <taxon>Pseudomonadota</taxon>
        <taxon>Gammaproteobacteria</taxon>
        <taxon>Vibrionales</taxon>
        <taxon>Vibrionaceae</taxon>
        <taxon>Vibrio</taxon>
    </lineage>
</organism>
<reference evidence="1 2" key="1">
    <citation type="submission" date="2015-07" db="EMBL/GenBank/DDBJ databases">
        <authorList>
            <consortium name="Pathogen Informatics"/>
        </authorList>
    </citation>
    <scope>NUCLEOTIDE SEQUENCE [LARGE SCALE GENOMIC DNA]</scope>
    <source>
        <strain evidence="1 2">A325</strain>
    </source>
</reference>
<dbReference type="Proteomes" id="UP000046067">
    <property type="component" value="Unassembled WGS sequence"/>
</dbReference>
<accession>A0A655VMH8</accession>
<protein>
    <submittedName>
        <fullName evidence="1">Uncharacterized protein</fullName>
    </submittedName>
</protein>
<evidence type="ECO:0000313" key="2">
    <source>
        <dbReference type="Proteomes" id="UP000046067"/>
    </source>
</evidence>
<dbReference type="EMBL" id="CWQJ01000003">
    <property type="protein sequence ID" value="CSB70628.1"/>
    <property type="molecule type" value="Genomic_DNA"/>
</dbReference>